<dbReference type="EMBL" id="JARK01001353">
    <property type="protein sequence ID" value="EYC22471.1"/>
    <property type="molecule type" value="Genomic_DNA"/>
</dbReference>
<evidence type="ECO:0000313" key="1">
    <source>
        <dbReference type="EMBL" id="EYC22471.1"/>
    </source>
</evidence>
<accession>A0A016V5E4</accession>
<comment type="caution">
    <text evidence="1">The sequence shown here is derived from an EMBL/GenBank/DDBJ whole genome shotgun (WGS) entry which is preliminary data.</text>
</comment>
<reference evidence="2" key="1">
    <citation type="journal article" date="2015" name="Nat. Genet.">
        <title>The genome and transcriptome of the zoonotic hookworm Ancylostoma ceylanicum identify infection-specific gene families.</title>
        <authorList>
            <person name="Schwarz E.M."/>
            <person name="Hu Y."/>
            <person name="Antoshechkin I."/>
            <person name="Miller M.M."/>
            <person name="Sternberg P.W."/>
            <person name="Aroian R.V."/>
        </authorList>
    </citation>
    <scope>NUCLEOTIDE SEQUENCE</scope>
    <source>
        <strain evidence="2">HY135</strain>
    </source>
</reference>
<keyword evidence="2" id="KW-1185">Reference proteome</keyword>
<gene>
    <name evidence="1" type="primary">Acey_s0017.g3371</name>
    <name evidence="1" type="ORF">Y032_0017g3371</name>
</gene>
<dbReference type="Proteomes" id="UP000024635">
    <property type="component" value="Unassembled WGS sequence"/>
</dbReference>
<evidence type="ECO:0000313" key="2">
    <source>
        <dbReference type="Proteomes" id="UP000024635"/>
    </source>
</evidence>
<sequence length="66" mass="7462">MWARDMFLICVRISGRYHDDVQRTIVNSVCDGWFHVWRQYSGGSAPVCDDSSVSNGLVKPSTVDLQ</sequence>
<name>A0A016V5E4_9BILA</name>
<dbReference type="AlphaFoldDB" id="A0A016V5E4"/>
<proteinExistence type="predicted"/>
<organism evidence="1 2">
    <name type="scientific">Ancylostoma ceylanicum</name>
    <dbReference type="NCBI Taxonomy" id="53326"/>
    <lineage>
        <taxon>Eukaryota</taxon>
        <taxon>Metazoa</taxon>
        <taxon>Ecdysozoa</taxon>
        <taxon>Nematoda</taxon>
        <taxon>Chromadorea</taxon>
        <taxon>Rhabditida</taxon>
        <taxon>Rhabditina</taxon>
        <taxon>Rhabditomorpha</taxon>
        <taxon>Strongyloidea</taxon>
        <taxon>Ancylostomatidae</taxon>
        <taxon>Ancylostomatinae</taxon>
        <taxon>Ancylostoma</taxon>
    </lineage>
</organism>
<protein>
    <submittedName>
        <fullName evidence="1">Uncharacterized protein</fullName>
    </submittedName>
</protein>